<reference evidence="1 2" key="1">
    <citation type="journal article" date="2021" name="Hortic Res">
        <title>The domestication of Cucurbita argyrosperma as revealed by the genome of its wild relative.</title>
        <authorList>
            <person name="Barrera-Redondo J."/>
            <person name="Sanchez-de la Vega G."/>
            <person name="Aguirre-Liguori J.A."/>
            <person name="Castellanos-Morales G."/>
            <person name="Gutierrez-Guerrero Y.T."/>
            <person name="Aguirre-Dugua X."/>
            <person name="Aguirre-Planter E."/>
            <person name="Tenaillon M.I."/>
            <person name="Lira-Saade R."/>
            <person name="Eguiarte L.E."/>
        </authorList>
    </citation>
    <scope>NUCLEOTIDE SEQUENCE [LARGE SCALE GENOMIC DNA]</scope>
    <source>
        <strain evidence="1">JBR-2021</strain>
    </source>
</reference>
<feature type="non-terminal residue" evidence="1">
    <location>
        <position position="1"/>
    </location>
</feature>
<evidence type="ECO:0000313" key="1">
    <source>
        <dbReference type="EMBL" id="KAG6571459.1"/>
    </source>
</evidence>
<sequence>MQCSNRLFLPPNSGASILIELIHTQNLCPINRITVVVRISLVGTWMELFRCLILDTDNAPINLGVKRGKQTRIKHIQLVEERKQKRTVQWDLKTITAMEISKRDGEREQDGVDADGAKTGRIRRWAASGACDSAGEYVGVNCCGCGWLLSGAGATATALETAHTN</sequence>
<proteinExistence type="predicted"/>
<organism evidence="1 2">
    <name type="scientific">Cucurbita argyrosperma subsp. sororia</name>
    <dbReference type="NCBI Taxonomy" id="37648"/>
    <lineage>
        <taxon>Eukaryota</taxon>
        <taxon>Viridiplantae</taxon>
        <taxon>Streptophyta</taxon>
        <taxon>Embryophyta</taxon>
        <taxon>Tracheophyta</taxon>
        <taxon>Spermatophyta</taxon>
        <taxon>Magnoliopsida</taxon>
        <taxon>eudicotyledons</taxon>
        <taxon>Gunneridae</taxon>
        <taxon>Pentapetalae</taxon>
        <taxon>rosids</taxon>
        <taxon>fabids</taxon>
        <taxon>Cucurbitales</taxon>
        <taxon>Cucurbitaceae</taxon>
        <taxon>Cucurbiteae</taxon>
        <taxon>Cucurbita</taxon>
    </lineage>
</organism>
<dbReference type="AlphaFoldDB" id="A0AAV6LWM8"/>
<accession>A0AAV6LWM8</accession>
<comment type="caution">
    <text evidence="1">The sequence shown here is derived from an EMBL/GenBank/DDBJ whole genome shotgun (WGS) entry which is preliminary data.</text>
</comment>
<evidence type="ECO:0008006" key="3">
    <source>
        <dbReference type="Google" id="ProtNLM"/>
    </source>
</evidence>
<evidence type="ECO:0000313" key="2">
    <source>
        <dbReference type="Proteomes" id="UP000685013"/>
    </source>
</evidence>
<gene>
    <name evidence="1" type="ORF">SDJN03_28187</name>
</gene>
<name>A0AAV6LWM8_9ROSI</name>
<dbReference type="EMBL" id="JAGKQH010000019">
    <property type="protein sequence ID" value="KAG6571459.1"/>
    <property type="molecule type" value="Genomic_DNA"/>
</dbReference>
<keyword evidence="2" id="KW-1185">Reference proteome</keyword>
<dbReference type="Proteomes" id="UP000685013">
    <property type="component" value="Chromosome 19"/>
</dbReference>
<protein>
    <recommendedName>
        <fullName evidence="3">Ribosomal protein L14</fullName>
    </recommendedName>
</protein>